<comment type="caution">
    <text evidence="1">The sequence shown here is derived from an EMBL/GenBank/DDBJ whole genome shotgun (WGS) entry which is preliminary data.</text>
</comment>
<keyword evidence="2" id="KW-1185">Reference proteome</keyword>
<accession>A0ABV6K4V6</accession>
<dbReference type="Proteomes" id="UP001589855">
    <property type="component" value="Unassembled WGS sequence"/>
</dbReference>
<reference evidence="1 2" key="1">
    <citation type="submission" date="2024-09" db="EMBL/GenBank/DDBJ databases">
        <authorList>
            <person name="Sun Q."/>
            <person name="Mori K."/>
        </authorList>
    </citation>
    <scope>NUCLEOTIDE SEQUENCE [LARGE SCALE GENOMIC DNA]</scope>
    <source>
        <strain evidence="1 2">TBRC 4575</strain>
    </source>
</reference>
<protein>
    <submittedName>
        <fullName evidence="1">Uncharacterized protein</fullName>
    </submittedName>
</protein>
<name>A0ABV6K4V6_9LACO</name>
<sequence length="155" mass="17483">MTQPTGTHDQPKIQLTVQPPHPVAKVQDSSPERIMAYRHQIGFTGEAPYVYGYFQNLPGFGPLSALSQAYFDLSLEKDGLLVLGLDLHSQFTGENGFIPFAEMTRVQVKNHGLTYFLIIETISGKLKATVTKFIWRQPWQRTNARIIVEHLTKLG</sequence>
<dbReference type="RefSeq" id="WP_137644943.1">
    <property type="nucleotide sequence ID" value="NZ_BAABRM010000009.1"/>
</dbReference>
<proteinExistence type="predicted"/>
<evidence type="ECO:0000313" key="1">
    <source>
        <dbReference type="EMBL" id="MFC0424491.1"/>
    </source>
</evidence>
<organism evidence="1 2">
    <name type="scientific">Lactiplantibacillus plajomi</name>
    <dbReference type="NCBI Taxonomy" id="1457217"/>
    <lineage>
        <taxon>Bacteria</taxon>
        <taxon>Bacillati</taxon>
        <taxon>Bacillota</taxon>
        <taxon>Bacilli</taxon>
        <taxon>Lactobacillales</taxon>
        <taxon>Lactobacillaceae</taxon>
        <taxon>Lactiplantibacillus</taxon>
    </lineage>
</organism>
<gene>
    <name evidence="1" type="ORF">ACFFGS_10200</name>
</gene>
<dbReference type="EMBL" id="JBHLUK010000072">
    <property type="protein sequence ID" value="MFC0424491.1"/>
    <property type="molecule type" value="Genomic_DNA"/>
</dbReference>
<evidence type="ECO:0000313" key="2">
    <source>
        <dbReference type="Proteomes" id="UP001589855"/>
    </source>
</evidence>